<dbReference type="NCBIfam" id="TIGR04056">
    <property type="entry name" value="OMP_RagA_SusC"/>
    <property type="match status" value="1"/>
</dbReference>
<keyword evidence="6 7" id="KW-0998">Cell outer membrane</keyword>
<evidence type="ECO:0000256" key="3">
    <source>
        <dbReference type="ARBA" id="ARBA00022452"/>
    </source>
</evidence>
<dbReference type="InterPro" id="IPR008969">
    <property type="entry name" value="CarboxyPept-like_regulatory"/>
</dbReference>
<evidence type="ECO:0000256" key="7">
    <source>
        <dbReference type="PROSITE-ProRule" id="PRU01360"/>
    </source>
</evidence>
<dbReference type="Pfam" id="PF13715">
    <property type="entry name" value="CarbopepD_reg_2"/>
    <property type="match status" value="1"/>
</dbReference>
<comment type="caution">
    <text evidence="9">The sequence shown here is derived from an EMBL/GenBank/DDBJ whole genome shotgun (WGS) entry which is preliminary data.</text>
</comment>
<comment type="similarity">
    <text evidence="7">Belongs to the TonB-dependent receptor family.</text>
</comment>
<dbReference type="OrthoDB" id="9768177at2"/>
<accession>A0A4Q1JJF5</accession>
<dbReference type="Gene3D" id="2.40.170.20">
    <property type="entry name" value="TonB-dependent receptor, beta-barrel domain"/>
    <property type="match status" value="1"/>
</dbReference>
<evidence type="ECO:0000256" key="1">
    <source>
        <dbReference type="ARBA" id="ARBA00004571"/>
    </source>
</evidence>
<dbReference type="InterPro" id="IPR039426">
    <property type="entry name" value="TonB-dep_rcpt-like"/>
</dbReference>
<gene>
    <name evidence="9" type="ORF">EO244_12705</name>
</gene>
<evidence type="ECO:0000256" key="6">
    <source>
        <dbReference type="ARBA" id="ARBA00023237"/>
    </source>
</evidence>
<reference evidence="9 10" key="1">
    <citation type="submission" date="2019-01" db="EMBL/GenBank/DDBJ databases">
        <title>Ancylomarina salipaludis sp. nov., isolated from a salt marsh.</title>
        <authorList>
            <person name="Yoon J.-H."/>
        </authorList>
    </citation>
    <scope>NUCLEOTIDE SEQUENCE [LARGE SCALE GENOMIC DNA]</scope>
    <source>
        <strain evidence="9 10">SHSM-M15</strain>
    </source>
</reference>
<dbReference type="SUPFAM" id="SSF56935">
    <property type="entry name" value="Porins"/>
    <property type="match status" value="1"/>
</dbReference>
<proteinExistence type="inferred from homology"/>
<name>A0A4Q1JJF5_9BACT</name>
<keyword evidence="4 7" id="KW-0812">Transmembrane</keyword>
<feature type="domain" description="TonB-dependent receptor plug" evidence="8">
    <location>
        <begin position="239"/>
        <end position="363"/>
    </location>
</feature>
<dbReference type="PROSITE" id="PS52016">
    <property type="entry name" value="TONB_DEPENDENT_REC_3"/>
    <property type="match status" value="1"/>
</dbReference>
<dbReference type="AlphaFoldDB" id="A0A4Q1JJF5"/>
<comment type="subcellular location">
    <subcellularLocation>
        <location evidence="1 7">Cell outer membrane</location>
        <topology evidence="1 7">Multi-pass membrane protein</topology>
    </subcellularLocation>
</comment>
<evidence type="ECO:0000259" key="8">
    <source>
        <dbReference type="Pfam" id="PF07715"/>
    </source>
</evidence>
<dbReference type="Gene3D" id="2.60.40.1120">
    <property type="entry name" value="Carboxypeptidase-like, regulatory domain"/>
    <property type="match status" value="1"/>
</dbReference>
<dbReference type="Pfam" id="PF07715">
    <property type="entry name" value="Plug"/>
    <property type="match status" value="1"/>
</dbReference>
<dbReference type="InterPro" id="IPR012910">
    <property type="entry name" value="Plug_dom"/>
</dbReference>
<dbReference type="InterPro" id="IPR036942">
    <property type="entry name" value="Beta-barrel_TonB_sf"/>
</dbReference>
<dbReference type="Gene3D" id="2.170.130.10">
    <property type="entry name" value="TonB-dependent receptor, plug domain"/>
    <property type="match status" value="1"/>
</dbReference>
<keyword evidence="3 7" id="KW-1134">Transmembrane beta strand</keyword>
<keyword evidence="10" id="KW-1185">Reference proteome</keyword>
<protein>
    <submittedName>
        <fullName evidence="9">SusC/RagA family TonB-linked outer membrane protein</fullName>
    </submittedName>
</protein>
<dbReference type="FunFam" id="2.60.40.1120:FF:000003">
    <property type="entry name" value="Outer membrane protein Omp121"/>
    <property type="match status" value="1"/>
</dbReference>
<sequence length="1213" mass="137340">MNTMCNYNPNKFMKINYGITYFSLKSRWVKTFMRMKLLAMLMLVGILQLSARVKGQSAEVDINMNNANLVEFFSEIKNQTDYEFLYNHDLVLSKENVSIEVKEQDLKGLLQDVLHERNLDYQLDDDVIIISERELITLCSAPMVQEKKVNGKVTDEKGLPLPGVSVVIKGTTVGVSTDIDGKYSIKVDNSKATLVFSFVGMKPQEVNINNKKELNVILQEDQSKLSEVVITGYQNLDGRKKTASIATVDMAGINRRVEPSVDQLLQGQVAGMTIMNSSGAPGAVPQVKIRGTSTISGNTQPLWVVDGIILDDPINVDVSDILGNRNLIASGIGGINVSDIQSINVLKDASATALYGTRAANGVIVITSKSGKAGKTQIRYTGSTTLSERPRIEDAYMMNSQQRMEVNQAMTDAGYSYIDSNGKGEYGDASDFEKYVIDLQDKTITNEEFALKMKTLETANTDWFKHLFRNSVSQNHSLSISGGNEKTTFYVSGSYSDQQATAKGVGLKTYTGKVKVRTKVRKNIRLNAQLDFSSRDNTSFFSADSRENPYSAAVNTTRTQRLYDENGDYNYMYIDDLKFNYLENRKESWRNSNSFNLKGLVSTEWEMFKDFRWTSTFSFSKESTTEEDVAKENSIYVRTRKKNFYNPEFELLWIDGGFLQGKNTNRHSKTIRNQISYNPVIDDVHEVNVMLGTEVNTTDYLGNTNTVHGYTHDRGQQLTPQWDFIKDNGMPYWYKSANKTASISYYGVLGYTYKEKYTLNFNARRDGSNRFGVNSNDIFKPLWSAGFNYQMKKEHFLEDVQWLSYLTLRGSYGVQGNVSAQAYSKIITSISPYNKLKEQTQLRIRAPKNQNLKWEQNYSSNLALEFGLFDRRIRGTFEYYYKKGEDLLGNKQVSQIIGFPSMTVNWASMENSGLEGSLYVKLIDKKDFDWSININAGWNKNKVLDVYANPDYRNITNPVRDSYGNSAVIGKPISGLYSFRFAGLNNEGNPTFYTGKFDAEGNELTALKSIVDTDALKYEGPMAPTIQGGFNTTVSYKNLSLSCLLIGSFGNVIRMREIQSSYADGFTFPNPERNLPREWVNRWRKPGDEEFTNIPKFQHLRSNDDLNGKPSNTYMYNNSDLRTVKGDFVRLQSLSVSYNLFTDKLREMGIQNIQFSLIGNNLHVWKNSKLKGQDPEANEGLSNYSRPQRGKLSFGNTYLPVPRSYSFSVNVSF</sequence>
<evidence type="ECO:0000256" key="2">
    <source>
        <dbReference type="ARBA" id="ARBA00022448"/>
    </source>
</evidence>
<dbReference type="EMBL" id="SAXA01000012">
    <property type="protein sequence ID" value="RXQ90958.1"/>
    <property type="molecule type" value="Genomic_DNA"/>
</dbReference>
<evidence type="ECO:0000256" key="5">
    <source>
        <dbReference type="ARBA" id="ARBA00023136"/>
    </source>
</evidence>
<dbReference type="InterPro" id="IPR023996">
    <property type="entry name" value="TonB-dep_OMP_SusC/RagA"/>
</dbReference>
<keyword evidence="2 7" id="KW-0813">Transport</keyword>
<dbReference type="GO" id="GO:0009279">
    <property type="term" value="C:cell outer membrane"/>
    <property type="evidence" value="ECO:0007669"/>
    <property type="project" value="UniProtKB-SubCell"/>
</dbReference>
<dbReference type="NCBIfam" id="TIGR04057">
    <property type="entry name" value="SusC_RagA_signa"/>
    <property type="match status" value="1"/>
</dbReference>
<evidence type="ECO:0000313" key="10">
    <source>
        <dbReference type="Proteomes" id="UP000289703"/>
    </source>
</evidence>
<keyword evidence="5 7" id="KW-0472">Membrane</keyword>
<organism evidence="9 10">
    <name type="scientific">Ancylomarina salipaludis</name>
    <dbReference type="NCBI Taxonomy" id="2501299"/>
    <lineage>
        <taxon>Bacteria</taxon>
        <taxon>Pseudomonadati</taxon>
        <taxon>Bacteroidota</taxon>
        <taxon>Bacteroidia</taxon>
        <taxon>Marinilabiliales</taxon>
        <taxon>Marinifilaceae</taxon>
        <taxon>Ancylomarina</taxon>
    </lineage>
</organism>
<dbReference type="InterPro" id="IPR037066">
    <property type="entry name" value="Plug_dom_sf"/>
</dbReference>
<evidence type="ECO:0000313" key="9">
    <source>
        <dbReference type="EMBL" id="RXQ90958.1"/>
    </source>
</evidence>
<dbReference type="SUPFAM" id="SSF49464">
    <property type="entry name" value="Carboxypeptidase regulatory domain-like"/>
    <property type="match status" value="1"/>
</dbReference>
<dbReference type="Proteomes" id="UP000289703">
    <property type="component" value="Unassembled WGS sequence"/>
</dbReference>
<dbReference type="InterPro" id="IPR023997">
    <property type="entry name" value="TonB-dep_OMP_SusC/RagA_CS"/>
</dbReference>
<evidence type="ECO:0000256" key="4">
    <source>
        <dbReference type="ARBA" id="ARBA00022692"/>
    </source>
</evidence>